<accession>X1FXW0</accession>
<comment type="caution">
    <text evidence="1">The sequence shown here is derived from an EMBL/GenBank/DDBJ whole genome shotgun (WGS) entry which is preliminary data.</text>
</comment>
<dbReference type="AlphaFoldDB" id="X1FXW0"/>
<name>X1FXW0_9ZZZZ</name>
<dbReference type="EMBL" id="BARU01015301">
    <property type="protein sequence ID" value="GAH50466.1"/>
    <property type="molecule type" value="Genomic_DNA"/>
</dbReference>
<organism evidence="1">
    <name type="scientific">marine sediment metagenome</name>
    <dbReference type="NCBI Taxonomy" id="412755"/>
    <lineage>
        <taxon>unclassified sequences</taxon>
        <taxon>metagenomes</taxon>
        <taxon>ecological metagenomes</taxon>
    </lineage>
</organism>
<feature type="non-terminal residue" evidence="1">
    <location>
        <position position="56"/>
    </location>
</feature>
<evidence type="ECO:0000313" key="1">
    <source>
        <dbReference type="EMBL" id="GAH50466.1"/>
    </source>
</evidence>
<sequence length="56" mass="6421">MAFKPYAAEMLRELWRRKGQKGATSRNMNDHLEAMDLKISRASVIQELNNFVALGI</sequence>
<gene>
    <name evidence="1" type="ORF">S03H2_26408</name>
</gene>
<protein>
    <submittedName>
        <fullName evidence="1">Uncharacterized protein</fullName>
    </submittedName>
</protein>
<proteinExistence type="predicted"/>
<reference evidence="1" key="1">
    <citation type="journal article" date="2014" name="Front. Microbiol.">
        <title>High frequency of phylogenetically diverse reductive dehalogenase-homologous genes in deep subseafloor sedimentary metagenomes.</title>
        <authorList>
            <person name="Kawai M."/>
            <person name="Futagami T."/>
            <person name="Toyoda A."/>
            <person name="Takaki Y."/>
            <person name="Nishi S."/>
            <person name="Hori S."/>
            <person name="Arai W."/>
            <person name="Tsubouchi T."/>
            <person name="Morono Y."/>
            <person name="Uchiyama I."/>
            <person name="Ito T."/>
            <person name="Fujiyama A."/>
            <person name="Inagaki F."/>
            <person name="Takami H."/>
        </authorList>
    </citation>
    <scope>NUCLEOTIDE SEQUENCE</scope>
    <source>
        <strain evidence="1">Expedition CK06-06</strain>
    </source>
</reference>